<dbReference type="FunFam" id="1.10.220.10:FF:000003">
    <property type="entry name" value="Annexin"/>
    <property type="match status" value="1"/>
</dbReference>
<dbReference type="InterPro" id="IPR018502">
    <property type="entry name" value="Annexin_repeat"/>
</dbReference>
<dbReference type="FunFam" id="1.10.220.10:FF:000002">
    <property type="entry name" value="Annexin"/>
    <property type="match status" value="1"/>
</dbReference>
<keyword evidence="2 6" id="KW-0677">Repeat</keyword>
<dbReference type="Gene3D" id="1.10.220.10">
    <property type="entry name" value="Annexin"/>
    <property type="match status" value="4"/>
</dbReference>
<protein>
    <recommendedName>
        <fullName evidence="6">Annexin</fullName>
    </recommendedName>
</protein>
<comment type="similarity">
    <text evidence="1 6">Belongs to the annexin family.</text>
</comment>
<evidence type="ECO:0000256" key="3">
    <source>
        <dbReference type="ARBA" id="ARBA00022837"/>
    </source>
</evidence>
<evidence type="ECO:0000256" key="7">
    <source>
        <dbReference type="SAM" id="MobiDB-lite"/>
    </source>
</evidence>
<dbReference type="InterPro" id="IPR018252">
    <property type="entry name" value="Annexin_repeat_CS"/>
</dbReference>
<dbReference type="FunFam" id="1.10.220.10:FF:000004">
    <property type="entry name" value="Annexin"/>
    <property type="match status" value="1"/>
</dbReference>
<keyword evidence="3 6" id="KW-0106">Calcium</keyword>
<dbReference type="GO" id="GO:0005634">
    <property type="term" value="C:nucleus"/>
    <property type="evidence" value="ECO:0007669"/>
    <property type="project" value="TreeGrafter"/>
</dbReference>
<dbReference type="SUPFAM" id="SSF47874">
    <property type="entry name" value="Annexin"/>
    <property type="match status" value="1"/>
</dbReference>
<evidence type="ECO:0000313" key="8">
    <source>
        <dbReference type="EMBL" id="KAI9554841.1"/>
    </source>
</evidence>
<evidence type="ECO:0000256" key="1">
    <source>
        <dbReference type="ARBA" id="ARBA00007831"/>
    </source>
</evidence>
<reference evidence="8 9" key="1">
    <citation type="submission" date="2022-05" db="EMBL/GenBank/DDBJ databases">
        <title>A multi-omics perspective on studying reproductive biology in Daphnia sinensis.</title>
        <authorList>
            <person name="Jia J."/>
        </authorList>
    </citation>
    <scope>NUCLEOTIDE SEQUENCE [LARGE SCALE GENOMIC DNA]</scope>
    <source>
        <strain evidence="8 9">WSL</strain>
    </source>
</reference>
<keyword evidence="5 6" id="KW-0111">Calcium/phospholipid-binding</keyword>
<dbReference type="PROSITE" id="PS00223">
    <property type="entry name" value="ANNEXIN_1"/>
    <property type="match status" value="2"/>
</dbReference>
<dbReference type="GO" id="GO:0001786">
    <property type="term" value="F:phosphatidylserine binding"/>
    <property type="evidence" value="ECO:0007669"/>
    <property type="project" value="TreeGrafter"/>
</dbReference>
<proteinExistence type="inferred from homology"/>
<evidence type="ECO:0000256" key="2">
    <source>
        <dbReference type="ARBA" id="ARBA00022737"/>
    </source>
</evidence>
<dbReference type="GO" id="GO:0005737">
    <property type="term" value="C:cytoplasm"/>
    <property type="evidence" value="ECO:0007669"/>
    <property type="project" value="TreeGrafter"/>
</dbReference>
<evidence type="ECO:0000256" key="5">
    <source>
        <dbReference type="ARBA" id="ARBA00023302"/>
    </source>
</evidence>
<keyword evidence="4 6" id="KW-0041">Annexin</keyword>
<dbReference type="SMART" id="SM00335">
    <property type="entry name" value="ANX"/>
    <property type="match status" value="4"/>
</dbReference>
<keyword evidence="9" id="KW-1185">Reference proteome</keyword>
<sequence>MSYPNYPNYPSYPASTDVYPAAQPQQPYPSYPPQPGIYPGYPTDQTSAYPVSQPGYPSYPPANNQYPPAGGLPYPVQPQQPYYPAPTPAYPQYNASAPQQVGYPGVVPPPIGLQPAPGGIYPSSAPFAPSTVGYQPQQQQMEPNIPTVHPASPFDARADADVLHKAMKGLGTDEKALITILCHRTSSQRAAINLAYKSGYGKDLESKLKSELSGAFEKVMVALCLPVADYMAREMYIAINGMGTNEGTLVEILCSGTNQEIREINAAYVRLYGHPMEKDIKGDTSGVFKMLLVSLAQGQRDENQMVDVAKAKADAQRLFQAGAAKLGTDESTFNSILATRSWAHLRQVMAEYQTMHGHTLERAVVSEFSANAEKGLLGILQCAANRPGYFAQRLHNAIKGMGTKDQNLIRIIVSRCDIDLGNIKREYEKKFNRSLQADVAGDTSGDYKKALLALLG</sequence>
<feature type="region of interest" description="Disordered" evidence="7">
    <location>
        <begin position="1"/>
        <end position="72"/>
    </location>
</feature>
<dbReference type="EMBL" id="WJBH02000008">
    <property type="protein sequence ID" value="KAI9554841.1"/>
    <property type="molecule type" value="Genomic_DNA"/>
</dbReference>
<organism evidence="8 9">
    <name type="scientific">Daphnia sinensis</name>
    <dbReference type="NCBI Taxonomy" id="1820382"/>
    <lineage>
        <taxon>Eukaryota</taxon>
        <taxon>Metazoa</taxon>
        <taxon>Ecdysozoa</taxon>
        <taxon>Arthropoda</taxon>
        <taxon>Crustacea</taxon>
        <taxon>Branchiopoda</taxon>
        <taxon>Diplostraca</taxon>
        <taxon>Cladocera</taxon>
        <taxon>Anomopoda</taxon>
        <taxon>Daphniidae</taxon>
        <taxon>Daphnia</taxon>
        <taxon>Daphnia similis group</taxon>
    </lineage>
</organism>
<evidence type="ECO:0000313" key="9">
    <source>
        <dbReference type="Proteomes" id="UP000820818"/>
    </source>
</evidence>
<comment type="domain">
    <text evidence="6">A pair of annexin repeats may form one binding site for calcium and phospholipid.</text>
</comment>
<dbReference type="InterPro" id="IPR037104">
    <property type="entry name" value="Annexin_sf"/>
</dbReference>
<name>A0AAD5KL12_9CRUS</name>
<dbReference type="GO" id="GO:0005509">
    <property type="term" value="F:calcium ion binding"/>
    <property type="evidence" value="ECO:0007669"/>
    <property type="project" value="InterPro"/>
</dbReference>
<dbReference type="GO" id="GO:0005886">
    <property type="term" value="C:plasma membrane"/>
    <property type="evidence" value="ECO:0007669"/>
    <property type="project" value="TreeGrafter"/>
</dbReference>
<gene>
    <name evidence="8" type="ORF">GHT06_020118</name>
</gene>
<dbReference type="InterPro" id="IPR001464">
    <property type="entry name" value="Annexin"/>
</dbReference>
<dbReference type="PRINTS" id="PR00196">
    <property type="entry name" value="ANNEXIN"/>
</dbReference>
<dbReference type="PANTHER" id="PTHR10502">
    <property type="entry name" value="ANNEXIN"/>
    <property type="match status" value="1"/>
</dbReference>
<accession>A0AAD5KL12</accession>
<evidence type="ECO:0000256" key="4">
    <source>
        <dbReference type="ARBA" id="ARBA00023216"/>
    </source>
</evidence>
<dbReference type="PROSITE" id="PS51897">
    <property type="entry name" value="ANNEXIN_2"/>
    <property type="match status" value="4"/>
</dbReference>
<feature type="compositionally biased region" description="Pro residues" evidence="7">
    <location>
        <begin position="26"/>
        <end position="36"/>
    </location>
</feature>
<dbReference type="AlphaFoldDB" id="A0AAD5KL12"/>
<dbReference type="GO" id="GO:0012506">
    <property type="term" value="C:vesicle membrane"/>
    <property type="evidence" value="ECO:0007669"/>
    <property type="project" value="TreeGrafter"/>
</dbReference>
<dbReference type="GO" id="GO:0005544">
    <property type="term" value="F:calcium-dependent phospholipid binding"/>
    <property type="evidence" value="ECO:0007669"/>
    <property type="project" value="UniProtKB-KW"/>
</dbReference>
<comment type="caution">
    <text evidence="8">The sequence shown here is derived from an EMBL/GenBank/DDBJ whole genome shotgun (WGS) entry which is preliminary data.</text>
</comment>
<evidence type="ECO:0000256" key="6">
    <source>
        <dbReference type="RuleBase" id="RU003540"/>
    </source>
</evidence>
<dbReference type="Proteomes" id="UP000820818">
    <property type="component" value="Linkage Group LG8"/>
</dbReference>
<feature type="compositionally biased region" description="Low complexity" evidence="7">
    <location>
        <begin position="1"/>
        <end position="25"/>
    </location>
</feature>
<dbReference type="PANTHER" id="PTHR10502:SF102">
    <property type="entry name" value="ANNEXIN B11"/>
    <property type="match status" value="1"/>
</dbReference>
<dbReference type="FunFam" id="1.10.220.10:FF:000001">
    <property type="entry name" value="Annexin"/>
    <property type="match status" value="1"/>
</dbReference>
<dbReference type="Pfam" id="PF00191">
    <property type="entry name" value="Annexin"/>
    <property type="match status" value="4"/>
</dbReference>